<dbReference type="PANTHER" id="PTHR21683">
    <property type="entry name" value="COILED-COIL DOMAIN-CONTAINING PROTEIN 42 LIKE-2-LIKE-RELATED"/>
    <property type="match status" value="1"/>
</dbReference>
<evidence type="ECO:0000259" key="4">
    <source>
        <dbReference type="Pfam" id="PF13863"/>
    </source>
</evidence>
<keyword evidence="1 2" id="KW-0175">Coiled coil</keyword>
<dbReference type="RefSeq" id="XP_001314076.1">
    <property type="nucleotide sequence ID" value="XM_001314069.1"/>
</dbReference>
<gene>
    <name evidence="5" type="ORF">TVAG_027290</name>
</gene>
<reference evidence="5" key="1">
    <citation type="submission" date="2006-10" db="EMBL/GenBank/DDBJ databases">
        <authorList>
            <person name="Amadeo P."/>
            <person name="Zhao Q."/>
            <person name="Wortman J."/>
            <person name="Fraser-Liggett C."/>
            <person name="Carlton J."/>
        </authorList>
    </citation>
    <scope>NUCLEOTIDE SEQUENCE</scope>
    <source>
        <strain evidence="5">G3</strain>
    </source>
</reference>
<reference evidence="5" key="2">
    <citation type="journal article" date="2007" name="Science">
        <title>Draft genome sequence of the sexually transmitted pathogen Trichomonas vaginalis.</title>
        <authorList>
            <person name="Carlton J.M."/>
            <person name="Hirt R.P."/>
            <person name="Silva J.C."/>
            <person name="Delcher A.L."/>
            <person name="Schatz M."/>
            <person name="Zhao Q."/>
            <person name="Wortman J.R."/>
            <person name="Bidwell S.L."/>
            <person name="Alsmark U.C.M."/>
            <person name="Besteiro S."/>
            <person name="Sicheritz-Ponten T."/>
            <person name="Noel C.J."/>
            <person name="Dacks J.B."/>
            <person name="Foster P.G."/>
            <person name="Simillion C."/>
            <person name="Van de Peer Y."/>
            <person name="Miranda-Saavedra D."/>
            <person name="Barton G.J."/>
            <person name="Westrop G.D."/>
            <person name="Mueller S."/>
            <person name="Dessi D."/>
            <person name="Fiori P.L."/>
            <person name="Ren Q."/>
            <person name="Paulsen I."/>
            <person name="Zhang H."/>
            <person name="Bastida-Corcuera F.D."/>
            <person name="Simoes-Barbosa A."/>
            <person name="Brown M.T."/>
            <person name="Hayes R.D."/>
            <person name="Mukherjee M."/>
            <person name="Okumura C.Y."/>
            <person name="Schneider R."/>
            <person name="Smith A.J."/>
            <person name="Vanacova S."/>
            <person name="Villalvazo M."/>
            <person name="Haas B.J."/>
            <person name="Pertea M."/>
            <person name="Feldblyum T.V."/>
            <person name="Utterback T.R."/>
            <person name="Shu C.L."/>
            <person name="Osoegawa K."/>
            <person name="de Jong P.J."/>
            <person name="Hrdy I."/>
            <person name="Horvathova L."/>
            <person name="Zubacova Z."/>
            <person name="Dolezal P."/>
            <person name="Malik S.B."/>
            <person name="Logsdon J.M. Jr."/>
            <person name="Henze K."/>
            <person name="Gupta A."/>
            <person name="Wang C.C."/>
            <person name="Dunne R.L."/>
            <person name="Upcroft J.A."/>
            <person name="Upcroft P."/>
            <person name="White O."/>
            <person name="Salzberg S.L."/>
            <person name="Tang P."/>
            <person name="Chiu C.-H."/>
            <person name="Lee Y.-S."/>
            <person name="Embley T.M."/>
            <person name="Coombs G.H."/>
            <person name="Mottram J.C."/>
            <person name="Tachezy J."/>
            <person name="Fraser-Liggett C.M."/>
            <person name="Johnson P.J."/>
        </authorList>
    </citation>
    <scope>NUCLEOTIDE SEQUENCE [LARGE SCALE GENOMIC DNA]</scope>
    <source>
        <strain evidence="5">G3</strain>
    </source>
</reference>
<feature type="region of interest" description="Disordered" evidence="3">
    <location>
        <begin position="1"/>
        <end position="42"/>
    </location>
</feature>
<feature type="region of interest" description="Disordered" evidence="3">
    <location>
        <begin position="432"/>
        <end position="455"/>
    </location>
</feature>
<dbReference type="PANTHER" id="PTHR21683:SF3">
    <property type="entry name" value="CILIA AND FLAGELLA ASSOCIATED PROTEIN 100"/>
    <property type="match status" value="1"/>
</dbReference>
<dbReference type="OMA" id="FERECAD"/>
<proteinExistence type="predicted"/>
<evidence type="ECO:0000313" key="5">
    <source>
        <dbReference type="EMBL" id="EAY01261.1"/>
    </source>
</evidence>
<dbReference type="STRING" id="5722.A2F1H4"/>
<dbReference type="VEuPathDB" id="TrichDB:TVAG_027290"/>
<evidence type="ECO:0000256" key="1">
    <source>
        <dbReference type="ARBA" id="ARBA00023054"/>
    </source>
</evidence>
<sequence length="468" mass="54809">MKKSKESLENLEEVSSRPGSDESAARQSYSRPSNPFRIPDDKEQFQLHETMRNSMKKSRSRLLDIQPNRENFRHLTQVTTQPISAEEKALDALIPAPDSSKNREGLREFISQKREIFLAQLAIDTKREELQRLEKLEKEEEAALKAKAAEINLFKTQFANFIESDGKATMEARSSAERKSKERLQVSMKIKQVSSQISTLRNEIAHQDEKLAECQQYQQFLESLTPPDWRAAHPNEMYFKDPEQLITIIISLEEQNMFLIRHCQEAEEAVERYRAKFNDLLQSREGGLKEMMNNKEEKEKELMQARENNGQYKTDGAFHYGNELNDDEYNQIQQDIIIFHKSLGFDIASSTDISMMLRRIENKMEQLILKLEKAEPSHVKALALEKERERRDLKRTKDQEEKQQAQAEKVRKAIELANKPIERKLGRPVVERIIPKKGQTRQEEEDRARKEMMEKEADEQLLFGQIWD</sequence>
<accession>A2F1H4</accession>
<dbReference type="Proteomes" id="UP000001542">
    <property type="component" value="Unassembled WGS sequence"/>
</dbReference>
<protein>
    <recommendedName>
        <fullName evidence="4">DUF4200 domain-containing protein</fullName>
    </recommendedName>
</protein>
<keyword evidence="6" id="KW-1185">Reference proteome</keyword>
<feature type="domain" description="DUF4200" evidence="4">
    <location>
        <begin position="109"/>
        <end position="226"/>
    </location>
</feature>
<dbReference type="GO" id="GO:0005856">
    <property type="term" value="C:cytoskeleton"/>
    <property type="evidence" value="ECO:0007669"/>
    <property type="project" value="UniProtKB-ARBA"/>
</dbReference>
<evidence type="ECO:0000256" key="2">
    <source>
        <dbReference type="SAM" id="Coils"/>
    </source>
</evidence>
<dbReference type="AlphaFoldDB" id="A2F1H4"/>
<evidence type="ECO:0000256" key="3">
    <source>
        <dbReference type="SAM" id="MobiDB-lite"/>
    </source>
</evidence>
<dbReference type="InParanoid" id="A2F1H4"/>
<dbReference type="EMBL" id="DS113573">
    <property type="protein sequence ID" value="EAY01261.1"/>
    <property type="molecule type" value="Genomic_DNA"/>
</dbReference>
<dbReference type="InterPro" id="IPR051147">
    <property type="entry name" value="CFAP_domain-containing"/>
</dbReference>
<evidence type="ECO:0000313" key="6">
    <source>
        <dbReference type="Proteomes" id="UP000001542"/>
    </source>
</evidence>
<feature type="coiled-coil region" evidence="2">
    <location>
        <begin position="119"/>
        <end position="153"/>
    </location>
</feature>
<dbReference type="VEuPathDB" id="TrichDB:TVAGG3_0947910"/>
<dbReference type="OrthoDB" id="10264063at2759"/>
<dbReference type="KEGG" id="tva:4759086"/>
<dbReference type="SMR" id="A2F1H4"/>
<feature type="coiled-coil region" evidence="2">
    <location>
        <begin position="249"/>
        <end position="315"/>
    </location>
</feature>
<dbReference type="InterPro" id="IPR025252">
    <property type="entry name" value="DUF4200"/>
</dbReference>
<dbReference type="eggNOG" id="ENOG502QSDI">
    <property type="taxonomic scope" value="Eukaryota"/>
</dbReference>
<name>A2F1H4_TRIV3</name>
<feature type="region of interest" description="Disordered" evidence="3">
    <location>
        <begin position="389"/>
        <end position="411"/>
    </location>
</feature>
<dbReference type="Pfam" id="PF13863">
    <property type="entry name" value="DUF4200"/>
    <property type="match status" value="1"/>
</dbReference>
<organism evidence="5 6">
    <name type="scientific">Trichomonas vaginalis (strain ATCC PRA-98 / G3)</name>
    <dbReference type="NCBI Taxonomy" id="412133"/>
    <lineage>
        <taxon>Eukaryota</taxon>
        <taxon>Metamonada</taxon>
        <taxon>Parabasalia</taxon>
        <taxon>Trichomonadida</taxon>
        <taxon>Trichomonadidae</taxon>
        <taxon>Trichomonas</taxon>
    </lineage>
</organism>